<protein>
    <recommendedName>
        <fullName evidence="4">Cobalt transporter</fullName>
    </recommendedName>
</protein>
<dbReference type="Proteomes" id="UP000286678">
    <property type="component" value="Unassembled WGS sequence"/>
</dbReference>
<keyword evidence="1" id="KW-1133">Transmembrane helix</keyword>
<gene>
    <name evidence="2" type="ORF">CWE21_05495</name>
</gene>
<evidence type="ECO:0008006" key="4">
    <source>
        <dbReference type="Google" id="ProtNLM"/>
    </source>
</evidence>
<evidence type="ECO:0000313" key="3">
    <source>
        <dbReference type="Proteomes" id="UP000286678"/>
    </source>
</evidence>
<organism evidence="2 3">
    <name type="scientific">Pseudidiomarina aquimaris</name>
    <dbReference type="NCBI Taxonomy" id="641841"/>
    <lineage>
        <taxon>Bacteria</taxon>
        <taxon>Pseudomonadati</taxon>
        <taxon>Pseudomonadota</taxon>
        <taxon>Gammaproteobacteria</taxon>
        <taxon>Alteromonadales</taxon>
        <taxon>Idiomarinaceae</taxon>
        <taxon>Pseudidiomarina</taxon>
    </lineage>
</organism>
<feature type="transmembrane region" description="Helical" evidence="1">
    <location>
        <begin position="20"/>
        <end position="39"/>
    </location>
</feature>
<comment type="caution">
    <text evidence="2">The sequence shown here is derived from an EMBL/GenBank/DDBJ whole genome shotgun (WGS) entry which is preliminary data.</text>
</comment>
<accession>A0A432XJD2</accession>
<evidence type="ECO:0000313" key="2">
    <source>
        <dbReference type="EMBL" id="RUO48810.1"/>
    </source>
</evidence>
<proteinExistence type="predicted"/>
<name>A0A432XJD2_9GAMM</name>
<keyword evidence="3" id="KW-1185">Reference proteome</keyword>
<keyword evidence="1" id="KW-0812">Transmembrane</keyword>
<reference evidence="3" key="1">
    <citation type="journal article" date="2018" name="Front. Microbiol.">
        <title>Genome-Based Analysis Reveals the Taxonomy and Diversity of the Family Idiomarinaceae.</title>
        <authorList>
            <person name="Liu Y."/>
            <person name="Lai Q."/>
            <person name="Shao Z."/>
        </authorList>
    </citation>
    <scope>NUCLEOTIDE SEQUENCE [LARGE SCALE GENOMIC DNA]</scope>
    <source>
        <strain evidence="3">SW15</strain>
    </source>
</reference>
<keyword evidence="1" id="KW-0472">Membrane</keyword>
<sequence length="122" mass="13488">MVAFPPSKYLTLVVVVSKTIWSFIIIILLHSFFSCAVAAGHVEDNEHTFDFALEHHVHTEHQSDIPDNLDPNHDHQFHAHVTCFTGYSLVAELLLCPAAAIAHTKTSFINNPSQPPTPPPNA</sequence>
<dbReference type="EMBL" id="PIPT01000003">
    <property type="protein sequence ID" value="RUO48810.1"/>
    <property type="molecule type" value="Genomic_DNA"/>
</dbReference>
<evidence type="ECO:0000256" key="1">
    <source>
        <dbReference type="SAM" id="Phobius"/>
    </source>
</evidence>
<dbReference type="AlphaFoldDB" id="A0A432XJD2"/>